<dbReference type="Proteomes" id="UP000029628">
    <property type="component" value="Unassembled WGS sequence"/>
</dbReference>
<dbReference type="Pfam" id="PF04865">
    <property type="entry name" value="Baseplate_J"/>
    <property type="match status" value="1"/>
</dbReference>
<proteinExistence type="predicted"/>
<dbReference type="PANTHER" id="PTHR37829:SF3">
    <property type="entry name" value="PROTEIN JAYE-RELATED"/>
    <property type="match status" value="1"/>
</dbReference>
<evidence type="ECO:0000313" key="4">
    <source>
        <dbReference type="Proteomes" id="UP000029628"/>
    </source>
</evidence>
<evidence type="ECO:0000259" key="1">
    <source>
        <dbReference type="Pfam" id="PF04865"/>
    </source>
</evidence>
<name>A0A096AN02_9FIRM</name>
<organism evidence="3 4">
    <name type="scientific">Veillonella montpellierensis DNF00314</name>
    <dbReference type="NCBI Taxonomy" id="1401067"/>
    <lineage>
        <taxon>Bacteria</taxon>
        <taxon>Bacillati</taxon>
        <taxon>Bacillota</taxon>
        <taxon>Negativicutes</taxon>
        <taxon>Veillonellales</taxon>
        <taxon>Veillonellaceae</taxon>
        <taxon>Veillonella</taxon>
    </lineage>
</organism>
<keyword evidence="4" id="KW-1185">Reference proteome</keyword>
<gene>
    <name evidence="3" type="ORF">HMPREF0872_00215</name>
</gene>
<accession>A0A096AN02</accession>
<dbReference type="InterPro" id="IPR052399">
    <property type="entry name" value="Phage_Baseplate_Assmbl_Protein"/>
</dbReference>
<dbReference type="RefSeq" id="WP_038150904.1">
    <property type="nucleotide sequence ID" value="NZ_JRNT01000005.1"/>
</dbReference>
<dbReference type="Pfam" id="PF26078">
    <property type="entry name" value="Baseplate_J_M"/>
    <property type="match status" value="1"/>
</dbReference>
<dbReference type="InterPro" id="IPR058531">
    <property type="entry name" value="Baseplate_J_M"/>
</dbReference>
<dbReference type="InterPro" id="IPR006949">
    <property type="entry name" value="Barrel_Baseplate_J-like"/>
</dbReference>
<comment type="caution">
    <text evidence="3">The sequence shown here is derived from an EMBL/GenBank/DDBJ whole genome shotgun (WGS) entry which is preliminary data.</text>
</comment>
<protein>
    <submittedName>
        <fullName evidence="3">Uncharacterized protein</fullName>
    </submittedName>
</protein>
<feature type="domain" description="Baseplate J-like central" evidence="2">
    <location>
        <begin position="184"/>
        <end position="254"/>
    </location>
</feature>
<dbReference type="PANTHER" id="PTHR37829">
    <property type="entry name" value="PHAGE-LIKE ELEMENT PBSX PROTEIN XKDT"/>
    <property type="match status" value="1"/>
</dbReference>
<evidence type="ECO:0000313" key="3">
    <source>
        <dbReference type="EMBL" id="KGF48071.1"/>
    </source>
</evidence>
<feature type="domain" description="Baseplate protein J-like barrel" evidence="1">
    <location>
        <begin position="85"/>
        <end position="162"/>
    </location>
</feature>
<reference evidence="3 4" key="1">
    <citation type="submission" date="2014-07" db="EMBL/GenBank/DDBJ databases">
        <authorList>
            <person name="McCorrison J."/>
            <person name="Sanka R."/>
            <person name="Torralba M."/>
            <person name="Gillis M."/>
            <person name="Haft D.H."/>
            <person name="Methe B."/>
            <person name="Sutton G."/>
            <person name="Nelson K.E."/>
        </authorList>
    </citation>
    <scope>NUCLEOTIDE SEQUENCE [LARGE SCALE GENOMIC DNA]</scope>
    <source>
        <strain evidence="3 4">DNF00314</strain>
    </source>
</reference>
<dbReference type="EMBL" id="JRNT01000005">
    <property type="protein sequence ID" value="KGF48071.1"/>
    <property type="molecule type" value="Genomic_DNA"/>
</dbReference>
<sequence length="344" mass="37613">MFNIPTSDEILKSLQLQSQLPMSKFEGTFEYDVFSSNAIEFMKTYVELGELYKVAFANTSYGDFLTMRAKEAGIIRKVATKAIGTVTVKGNGTLLKGSQFSTADGVLFETLETATINGSQEVKVQAVETGNGGNVAANMIDTIPMSIPGINSVTNQKPIKDGFEEESDDNLRERYLLHVRYPGTSGNKMHYYEWAMSVPGVGGAKIIPTWNGPGTVKVIIINSEFKQASTELIRLVREYIESVRPMGAMVTVVSAAPKVINVTATIEGKNFALDKFKKMMANYLIDLEKSVINDSASSKLSIAKVGSFIIDAGAIDYQNLRINNNDKSIVINNEDLPTLGEVNM</sequence>
<dbReference type="AlphaFoldDB" id="A0A096AN02"/>
<dbReference type="eggNOG" id="COG3299">
    <property type="taxonomic scope" value="Bacteria"/>
</dbReference>
<evidence type="ECO:0000259" key="2">
    <source>
        <dbReference type="Pfam" id="PF26078"/>
    </source>
</evidence>